<evidence type="ECO:0000313" key="8">
    <source>
        <dbReference type="EMBL" id="CAF0793701.1"/>
    </source>
</evidence>
<evidence type="ECO:0000256" key="4">
    <source>
        <dbReference type="ARBA" id="ARBA00023015"/>
    </source>
</evidence>
<feature type="domain" description="Transcription factor NusA N-terminal" evidence="6">
    <location>
        <begin position="5"/>
        <end position="126"/>
    </location>
</feature>
<evidence type="ECO:0000256" key="5">
    <source>
        <dbReference type="ARBA" id="ARBA00023163"/>
    </source>
</evidence>
<keyword evidence="4" id="KW-0805">Transcription regulation</keyword>
<evidence type="ECO:0000259" key="7">
    <source>
        <dbReference type="Pfam" id="PF13184"/>
    </source>
</evidence>
<dbReference type="InterPro" id="IPR025249">
    <property type="entry name" value="TF_NusA_KH_1st"/>
</dbReference>
<dbReference type="GO" id="GO:0006353">
    <property type="term" value="P:DNA-templated transcription termination"/>
    <property type="evidence" value="ECO:0007669"/>
    <property type="project" value="UniProtKB-KW"/>
</dbReference>
<dbReference type="GO" id="GO:0005829">
    <property type="term" value="C:cytosol"/>
    <property type="evidence" value="ECO:0007669"/>
    <property type="project" value="TreeGrafter"/>
</dbReference>
<dbReference type="InterPro" id="IPR030842">
    <property type="entry name" value="TF_NusA_bacterial"/>
</dbReference>
<dbReference type="InterPro" id="IPR036555">
    <property type="entry name" value="NusA_N_sf"/>
</dbReference>
<proteinExistence type="predicted"/>
<evidence type="ECO:0000256" key="2">
    <source>
        <dbReference type="ARBA" id="ARBA00022490"/>
    </source>
</evidence>
<dbReference type="InterPro" id="IPR015946">
    <property type="entry name" value="KH_dom-like_a/b"/>
</dbReference>
<dbReference type="InterPro" id="IPR013735">
    <property type="entry name" value="TF_NusA_N"/>
</dbReference>
<keyword evidence="2" id="KW-0963">Cytoplasm</keyword>
<dbReference type="GO" id="GO:0003700">
    <property type="term" value="F:DNA-binding transcription factor activity"/>
    <property type="evidence" value="ECO:0007669"/>
    <property type="project" value="InterPro"/>
</dbReference>
<comment type="caution">
    <text evidence="9">The sequence shown here is derived from an EMBL/GenBank/DDBJ whole genome shotgun (WGS) entry which is preliminary data.</text>
</comment>
<dbReference type="InterPro" id="IPR009019">
    <property type="entry name" value="KH_sf_prok-type"/>
</dbReference>
<reference evidence="9" key="1">
    <citation type="submission" date="2021-02" db="EMBL/GenBank/DDBJ databases">
        <authorList>
            <person name="Nowell W R."/>
        </authorList>
    </citation>
    <scope>NUCLEOTIDE SEQUENCE</scope>
</reference>
<feature type="domain" description="Transcription factor NusA first KH" evidence="7">
    <location>
        <begin position="181"/>
        <end position="252"/>
    </location>
</feature>
<gene>
    <name evidence="8" type="ORF">OVA965_LOCUS4273</name>
    <name evidence="9" type="ORF">TMI583_LOCUS4268</name>
</gene>
<evidence type="ECO:0000256" key="1">
    <source>
        <dbReference type="ARBA" id="ARBA00022472"/>
    </source>
</evidence>
<protein>
    <recommendedName>
        <fullName evidence="11">Transcription elongation factor NusA</fullName>
    </recommendedName>
</protein>
<dbReference type="AlphaFoldDB" id="A0A8S2GY72"/>
<evidence type="ECO:0000313" key="10">
    <source>
        <dbReference type="Proteomes" id="UP000682733"/>
    </source>
</evidence>
<organism evidence="9 10">
    <name type="scientific">Didymodactylos carnosus</name>
    <dbReference type="NCBI Taxonomy" id="1234261"/>
    <lineage>
        <taxon>Eukaryota</taxon>
        <taxon>Metazoa</taxon>
        <taxon>Spiralia</taxon>
        <taxon>Gnathifera</taxon>
        <taxon>Rotifera</taxon>
        <taxon>Eurotatoria</taxon>
        <taxon>Bdelloidea</taxon>
        <taxon>Philodinida</taxon>
        <taxon>Philodinidae</taxon>
        <taxon>Didymodactylos</taxon>
    </lineage>
</organism>
<dbReference type="EMBL" id="CAJOBA010001100">
    <property type="protein sequence ID" value="CAF3576472.1"/>
    <property type="molecule type" value="Genomic_DNA"/>
</dbReference>
<dbReference type="GO" id="GO:0031564">
    <property type="term" value="P:transcription antitermination"/>
    <property type="evidence" value="ECO:0007669"/>
    <property type="project" value="InterPro"/>
</dbReference>
<keyword evidence="3" id="KW-0694">RNA-binding</keyword>
<dbReference type="InterPro" id="IPR012340">
    <property type="entry name" value="NA-bd_OB-fold"/>
</dbReference>
<dbReference type="Pfam" id="PF08529">
    <property type="entry name" value="NusA_N"/>
    <property type="match status" value="1"/>
</dbReference>
<dbReference type="SUPFAM" id="SSF69705">
    <property type="entry name" value="Transcription factor NusA, N-terminal domain"/>
    <property type="match status" value="1"/>
</dbReference>
<dbReference type="EMBL" id="CAJNOK010001101">
    <property type="protein sequence ID" value="CAF0793701.1"/>
    <property type="molecule type" value="Genomic_DNA"/>
</dbReference>
<dbReference type="Gene3D" id="3.30.300.20">
    <property type="match status" value="1"/>
</dbReference>
<evidence type="ECO:0000313" key="9">
    <source>
        <dbReference type="EMBL" id="CAF3576472.1"/>
    </source>
</evidence>
<keyword evidence="5" id="KW-0804">Transcription</keyword>
<evidence type="ECO:0000259" key="6">
    <source>
        <dbReference type="Pfam" id="PF08529"/>
    </source>
</evidence>
<name>A0A8S2GY72_9BILA</name>
<dbReference type="Gene3D" id="3.30.1480.10">
    <property type="entry name" value="NusA, N-terminal domain"/>
    <property type="match status" value="1"/>
</dbReference>
<sequence length="252" mass="27789">MNGKELLITLDLLQKEKHISRESIIEAIKDAVDKAYKREVDPEATIEVEFNEKTGEISVYNLLKVVKAEDLDDELTQLNLEEAQQLNHTLGLGDIYRRPIPFSEFSRIAALQVKQAIRQKLAEAQKVVLYDEWAPKIGTVINAQVEQVNPNGSILVDLGSSIFGFVTPGGSIPGEKIEPGKMYKFYVQDVPEVADGTIEIMAVARNPGERAKVAIRSNVSSIDPIGAIVGRKGARINAVSSQLKDERIDVVP</sequence>
<dbReference type="PANTHER" id="PTHR22648">
    <property type="entry name" value="TRANSCRIPTION TERMINATION FACTOR NUSA"/>
    <property type="match status" value="1"/>
</dbReference>
<dbReference type="SUPFAM" id="SSF54814">
    <property type="entry name" value="Prokaryotic type KH domain (KH-domain type II)"/>
    <property type="match status" value="1"/>
</dbReference>
<dbReference type="Pfam" id="PF13184">
    <property type="entry name" value="KH_NusA_1st"/>
    <property type="match status" value="1"/>
</dbReference>
<accession>A0A8S2GY72</accession>
<evidence type="ECO:0008006" key="11">
    <source>
        <dbReference type="Google" id="ProtNLM"/>
    </source>
</evidence>
<dbReference type="Proteomes" id="UP000677228">
    <property type="component" value="Unassembled WGS sequence"/>
</dbReference>
<evidence type="ECO:0000256" key="3">
    <source>
        <dbReference type="ARBA" id="ARBA00022884"/>
    </source>
</evidence>
<dbReference type="SUPFAM" id="SSF50249">
    <property type="entry name" value="Nucleic acid-binding proteins"/>
    <property type="match status" value="1"/>
</dbReference>
<dbReference type="PANTHER" id="PTHR22648:SF0">
    <property type="entry name" value="TRANSCRIPTION TERMINATION_ANTITERMINATION PROTEIN NUSA"/>
    <property type="match status" value="1"/>
</dbReference>
<dbReference type="GO" id="GO:0003723">
    <property type="term" value="F:RNA binding"/>
    <property type="evidence" value="ECO:0007669"/>
    <property type="project" value="UniProtKB-KW"/>
</dbReference>
<keyword evidence="1" id="KW-0806">Transcription termination</keyword>
<dbReference type="Proteomes" id="UP000682733">
    <property type="component" value="Unassembled WGS sequence"/>
</dbReference>